<dbReference type="RefSeq" id="WP_144843092.1">
    <property type="nucleotide sequence ID" value="NZ_VNJI01000003.1"/>
</dbReference>
<dbReference type="InterPro" id="IPR051678">
    <property type="entry name" value="AGP_Transferase"/>
</dbReference>
<dbReference type="AlphaFoldDB" id="A0A559KGJ0"/>
<dbReference type="Pfam" id="PF01636">
    <property type="entry name" value="APH"/>
    <property type="match status" value="1"/>
</dbReference>
<name>A0A559KGJ0_9BACL</name>
<proteinExistence type="predicted"/>
<comment type="caution">
    <text evidence="2">The sequence shown here is derived from an EMBL/GenBank/DDBJ whole genome shotgun (WGS) entry which is preliminary data.</text>
</comment>
<dbReference type="PANTHER" id="PTHR21310">
    <property type="entry name" value="AMINOGLYCOSIDE PHOSPHOTRANSFERASE-RELATED-RELATED"/>
    <property type="match status" value="1"/>
</dbReference>
<accession>A0A559KGJ0</accession>
<evidence type="ECO:0000313" key="3">
    <source>
        <dbReference type="Proteomes" id="UP000317036"/>
    </source>
</evidence>
<dbReference type="SUPFAM" id="SSF56112">
    <property type="entry name" value="Protein kinase-like (PK-like)"/>
    <property type="match status" value="1"/>
</dbReference>
<dbReference type="GO" id="GO:0016740">
    <property type="term" value="F:transferase activity"/>
    <property type="evidence" value="ECO:0007669"/>
    <property type="project" value="UniProtKB-KW"/>
</dbReference>
<reference evidence="2 3" key="1">
    <citation type="submission" date="2019-07" db="EMBL/GenBank/DDBJ databases">
        <authorList>
            <person name="Kim J."/>
        </authorList>
    </citation>
    <scope>NUCLEOTIDE SEQUENCE [LARGE SCALE GENOMIC DNA]</scope>
    <source>
        <strain evidence="2 3">JC52</strain>
    </source>
</reference>
<dbReference type="Gene3D" id="3.90.1200.10">
    <property type="match status" value="1"/>
</dbReference>
<evidence type="ECO:0000313" key="2">
    <source>
        <dbReference type="EMBL" id="TVY11243.1"/>
    </source>
</evidence>
<keyword evidence="2" id="KW-0808">Transferase</keyword>
<dbReference type="InterPro" id="IPR002575">
    <property type="entry name" value="Aminoglycoside_PTrfase"/>
</dbReference>
<feature type="domain" description="Aminoglycoside phosphotransferase" evidence="1">
    <location>
        <begin position="14"/>
        <end position="199"/>
    </location>
</feature>
<sequence length="269" mass="30877">MNKISEGRTAEIFEHDHEKVIKLYRTGFPAEAVNYEYEVNQMVAHLGIPSPIAYEVVDMDQRKGIVFERIEGTTLLRRSVQMPSELERLTYDFTQLHYRIHQTEIDAERWKGTTMLRQKMALEHNIRGASLLSNDVKQQILDDLERLPDGASLCHGDFHPDNVMSGDRAWIIDWMTAMIGNPAGDVARTLLLFRFGTLPDEAPKNVIDALEQLRAKINDSYLAHYLSLSGLQYSDIDEWMLPVAAARLSEWIPDAEKAALLHFIEDRLR</sequence>
<gene>
    <name evidence="2" type="ORF">FPZ49_03140</name>
</gene>
<dbReference type="EMBL" id="VNJI01000003">
    <property type="protein sequence ID" value="TVY11243.1"/>
    <property type="molecule type" value="Genomic_DNA"/>
</dbReference>
<dbReference type="OrthoDB" id="9800774at2"/>
<protein>
    <submittedName>
        <fullName evidence="2">Phosphotransferase</fullName>
    </submittedName>
</protein>
<dbReference type="Proteomes" id="UP000317036">
    <property type="component" value="Unassembled WGS sequence"/>
</dbReference>
<evidence type="ECO:0000259" key="1">
    <source>
        <dbReference type="Pfam" id="PF01636"/>
    </source>
</evidence>
<organism evidence="2 3">
    <name type="scientific">Paenibacillus cremeus</name>
    <dbReference type="NCBI Taxonomy" id="2163881"/>
    <lineage>
        <taxon>Bacteria</taxon>
        <taxon>Bacillati</taxon>
        <taxon>Bacillota</taxon>
        <taxon>Bacilli</taxon>
        <taxon>Bacillales</taxon>
        <taxon>Paenibacillaceae</taxon>
        <taxon>Paenibacillus</taxon>
    </lineage>
</organism>
<dbReference type="InterPro" id="IPR011009">
    <property type="entry name" value="Kinase-like_dom_sf"/>
</dbReference>
<keyword evidence="3" id="KW-1185">Reference proteome</keyword>